<dbReference type="GO" id="GO:0016746">
    <property type="term" value="F:acyltransferase activity"/>
    <property type="evidence" value="ECO:0007669"/>
    <property type="project" value="UniProtKB-KW"/>
</dbReference>
<keyword evidence="1" id="KW-0808">Transferase</keyword>
<dbReference type="OrthoDB" id="9802211at2"/>
<dbReference type="EMBL" id="CP014163">
    <property type="protein sequence ID" value="AMB99976.1"/>
    <property type="molecule type" value="Genomic_DNA"/>
</dbReference>
<dbReference type="PANTHER" id="PTHR36449:SF1">
    <property type="entry name" value="ACETYLTRANSFERASE"/>
    <property type="match status" value="1"/>
</dbReference>
<name>A0A0X8FMC6_9LACT</name>
<organism evidence="3 4">
    <name type="scientific">Aerococcus urinaehominis</name>
    <dbReference type="NCBI Taxonomy" id="128944"/>
    <lineage>
        <taxon>Bacteria</taxon>
        <taxon>Bacillati</taxon>
        <taxon>Bacillota</taxon>
        <taxon>Bacilli</taxon>
        <taxon>Lactobacillales</taxon>
        <taxon>Aerococcaceae</taxon>
        <taxon>Aerococcus</taxon>
    </lineage>
</organism>
<dbReference type="KEGG" id="auh:AWM75_08330"/>
<keyword evidence="2" id="KW-0012">Acyltransferase</keyword>
<dbReference type="Gene3D" id="3.40.630.30">
    <property type="match status" value="1"/>
</dbReference>
<evidence type="ECO:0000313" key="3">
    <source>
        <dbReference type="EMBL" id="AMB99976.1"/>
    </source>
</evidence>
<gene>
    <name evidence="3" type="ORF">AWM75_08330</name>
</gene>
<reference evidence="4" key="2">
    <citation type="submission" date="2016-01" db="EMBL/GenBank/DDBJ databases">
        <title>Six Aerococcus type strain genome sequencing and assembly using PacBio and Illumina Hiseq.</title>
        <authorList>
            <person name="Carkaci D."/>
            <person name="Dargis R."/>
            <person name="Nielsen X.C."/>
            <person name="Skovgaard O."/>
            <person name="Fuursted K."/>
            <person name="Christensen J.J."/>
        </authorList>
    </citation>
    <scope>NUCLEOTIDE SEQUENCE [LARGE SCALE GENOMIC DNA]</scope>
    <source>
        <strain evidence="4">CCUG42038B</strain>
    </source>
</reference>
<dbReference type="AlphaFoldDB" id="A0A0X8FMC6"/>
<dbReference type="RefSeq" id="WP_067980744.1">
    <property type="nucleotide sequence ID" value="NZ_CP014163.1"/>
</dbReference>
<sequence>MIEYEVYPLSDLLSADKADIDVEKLKVSMSSFKCRREVDMETFLSSKAITYDNSAIGRTFLIVDKYELDKGNFVIAGFYTIAITTVNIEALSANQKKKLLGNIPNRNSLKNAPALLIGQIGRNDNYSHDDLPGVVILNECYSDLRRAQQITGGRILILECRKETFEKFYSHQGFKKFYDTSDDHSLYTVYKNFKPN</sequence>
<dbReference type="Proteomes" id="UP000062260">
    <property type="component" value="Chromosome"/>
</dbReference>
<accession>A0A0X8FMC6</accession>
<protein>
    <submittedName>
        <fullName evidence="3">Uncharacterized protein</fullName>
    </submittedName>
</protein>
<reference evidence="3 4" key="1">
    <citation type="journal article" date="2016" name="Genome Announc.">
        <title>Complete Genome Sequences of Aerococcus christensenii CCUG 28831T, Aerococcus sanguinicola CCUG 43001T, Aerococcus urinae CCUG 36881T, Aerococcus urinaeequi CCUG 28094T, Aerococcus urinaehominis CCUG 42038 BT, and Aerococcus viridans CCUG 4311T.</title>
        <authorList>
            <person name="Carkaci D."/>
            <person name="Dargis R."/>
            <person name="Nielsen X.C."/>
            <person name="Skovgaard O."/>
            <person name="Fuursted K."/>
            <person name="Christensen J.J."/>
        </authorList>
    </citation>
    <scope>NUCLEOTIDE SEQUENCE [LARGE SCALE GENOMIC DNA]</scope>
    <source>
        <strain evidence="3 4">CCUG42038B</strain>
    </source>
</reference>
<evidence type="ECO:0000313" key="4">
    <source>
        <dbReference type="Proteomes" id="UP000062260"/>
    </source>
</evidence>
<dbReference type="PANTHER" id="PTHR36449">
    <property type="entry name" value="ACETYLTRANSFERASE-RELATED"/>
    <property type="match status" value="1"/>
</dbReference>
<evidence type="ECO:0000256" key="1">
    <source>
        <dbReference type="ARBA" id="ARBA00022679"/>
    </source>
</evidence>
<proteinExistence type="predicted"/>
<keyword evidence="4" id="KW-1185">Reference proteome</keyword>
<evidence type="ECO:0000256" key="2">
    <source>
        <dbReference type="ARBA" id="ARBA00023315"/>
    </source>
</evidence>